<sequence length="98" mass="11102">MQTIIYAILAFFLFEPLENELKRYAESNNISKETTQQVISCLKSETPKIVDKVQSDLWWTTTTILSVWTGASDVEQIITEAAPNCSAPFNKVNKSTDR</sequence>
<proteinExistence type="predicted"/>
<dbReference type="Proteomes" id="UP001309705">
    <property type="component" value="Unassembled WGS sequence"/>
</dbReference>
<evidence type="ECO:0000313" key="1">
    <source>
        <dbReference type="EMBL" id="MEC5341005.1"/>
    </source>
</evidence>
<name>A0ABU6JKC5_9GAMM</name>
<gene>
    <name evidence="1" type="ORF">VSX58_00055</name>
</gene>
<dbReference type="EMBL" id="JAYWTM010000001">
    <property type="protein sequence ID" value="MEC5341005.1"/>
    <property type="molecule type" value="Genomic_DNA"/>
</dbReference>
<organism evidence="1 2">
    <name type="scientific">Brenneria populi</name>
    <dbReference type="NCBI Taxonomy" id="1505588"/>
    <lineage>
        <taxon>Bacteria</taxon>
        <taxon>Pseudomonadati</taxon>
        <taxon>Pseudomonadota</taxon>
        <taxon>Gammaproteobacteria</taxon>
        <taxon>Enterobacterales</taxon>
        <taxon>Pectobacteriaceae</taxon>
        <taxon>Brenneria</taxon>
    </lineage>
</organism>
<dbReference type="RefSeq" id="WP_327616248.1">
    <property type="nucleotide sequence ID" value="NZ_JAYWTM010000001.1"/>
</dbReference>
<evidence type="ECO:0000313" key="2">
    <source>
        <dbReference type="Proteomes" id="UP001309705"/>
    </source>
</evidence>
<accession>A0ABU6JKC5</accession>
<reference evidence="1 2" key="1">
    <citation type="journal article" date="2017" name="Int. J. Syst. Evol. Microbiol.">
        <title>Brenneria populi subsp. brevivirga subsp. nov. isolated from symptomatic bark of Populus x euramericana canker, and description of Brenneria populi subsp. populi subsp. nov.</title>
        <authorList>
            <person name="Zheng M.H."/>
            <person name="Piao C.G."/>
            <person name="Xue H."/>
            <person name="Guo M.W."/>
            <person name="Li Y."/>
        </authorList>
    </citation>
    <scope>NUCLEOTIDE SEQUENCE [LARGE SCALE GENOMIC DNA]</scope>
    <source>
        <strain evidence="1 2">D9-5</strain>
    </source>
</reference>
<comment type="caution">
    <text evidence="1">The sequence shown here is derived from an EMBL/GenBank/DDBJ whole genome shotgun (WGS) entry which is preliminary data.</text>
</comment>
<keyword evidence="2" id="KW-1185">Reference proteome</keyword>
<protein>
    <submittedName>
        <fullName evidence="1">Uncharacterized protein</fullName>
    </submittedName>
</protein>